<gene>
    <name evidence="2" type="ORF">HMPREF1091_00212</name>
</gene>
<dbReference type="Pfam" id="PF13481">
    <property type="entry name" value="AAA_25"/>
    <property type="match status" value="1"/>
</dbReference>
<dbReference type="Proteomes" id="UP000012651">
    <property type="component" value="Unassembled WGS sequence"/>
</dbReference>
<dbReference type="OrthoDB" id="9805141at2"/>
<dbReference type="EMBL" id="AGXC01000001">
    <property type="protein sequence ID" value="EMZ42654.1"/>
    <property type="molecule type" value="Genomic_DNA"/>
</dbReference>
<dbReference type="Pfam" id="PF08707">
    <property type="entry name" value="PriCT_2"/>
    <property type="match status" value="1"/>
</dbReference>
<reference evidence="2 3" key="1">
    <citation type="submission" date="2013-03" db="EMBL/GenBank/DDBJ databases">
        <title>The Genome Sequence of Atopobium minutum 10063974.</title>
        <authorList>
            <consortium name="The Broad Institute Genome Sequencing Platform"/>
            <person name="Earl A."/>
            <person name="Ward D."/>
            <person name="Feldgarden M."/>
            <person name="Gevers D."/>
            <person name="Lambert T."/>
            <person name="Marvaud J.-C."/>
            <person name="Courvalin P."/>
            <person name="Walker B."/>
            <person name="Young S.K."/>
            <person name="Zeng Q."/>
            <person name="Gargeya S."/>
            <person name="Fitzgerald M."/>
            <person name="Haas B."/>
            <person name="Abouelleil A."/>
            <person name="Alvarado L."/>
            <person name="Arachchi H.M."/>
            <person name="Berlin A.M."/>
            <person name="Chapman S.B."/>
            <person name="Dewar J."/>
            <person name="Goldberg J."/>
            <person name="Griggs A."/>
            <person name="Gujja S."/>
            <person name="Hansen M."/>
            <person name="Howarth C."/>
            <person name="Imamovic A."/>
            <person name="Larimer J."/>
            <person name="McCowan C."/>
            <person name="Murphy C."/>
            <person name="Neiman D."/>
            <person name="Pearson M."/>
            <person name="Priest M."/>
            <person name="Roberts A."/>
            <person name="Saif S."/>
            <person name="Shea T."/>
            <person name="Sisk P."/>
            <person name="Sykes S."/>
            <person name="Wortman J."/>
            <person name="Nusbaum C."/>
            <person name="Birren B."/>
        </authorList>
    </citation>
    <scope>NUCLEOTIDE SEQUENCE [LARGE SCALE GENOMIC DNA]</scope>
    <source>
        <strain evidence="2 3">10063974</strain>
    </source>
</reference>
<accession>N2C0F8</accession>
<dbReference type="Gene3D" id="3.40.50.300">
    <property type="entry name" value="P-loop containing nucleotide triphosphate hydrolases"/>
    <property type="match status" value="1"/>
</dbReference>
<dbReference type="SUPFAM" id="SSF52540">
    <property type="entry name" value="P-loop containing nucleoside triphosphate hydrolases"/>
    <property type="match status" value="1"/>
</dbReference>
<evidence type="ECO:0000259" key="1">
    <source>
        <dbReference type="Pfam" id="PF08707"/>
    </source>
</evidence>
<name>N2C0F8_9ACTN</name>
<dbReference type="InterPro" id="IPR014819">
    <property type="entry name" value="PriCT_2"/>
</dbReference>
<dbReference type="AlphaFoldDB" id="N2C0F8"/>
<sequence length="802" mass="91194">MATQAHADLPDIVDRIDPAECDYTEWTQIGMALKACGFGVEVWDTWSAKDHKRYHQGECQKKWATFDGEGVSSGTIIHIAEDHNVDIFPEEDKGQPIGWDEPIENTPDYDYEDYDFYNNKHKAPEKDETVFIDRTWVEGKPLPVPSDDAWDPIQEIATYISTLFEADEYVGYVMESWEKDGRYLPSKGSYARTSSEILRDLDRYHDIGKAMGDYNEQGGAWIRFNALDGQGVRNSNVAEFRYALVESDSMSKEMQYALMEQLELPIATLVDSGNKSLHAIVRVDATDYAEYKKRVDSLYEVCKKNGLILDTQNKNPSRLSRLPGVMRGQNKQYLVATNIGKESWAQWWDWIQAVNDDLPDPEGLAEIWDDMPQLAPPLIDGVLRQGHKMLIAGPSKAGKSYALIELCAAIAEGKTWFGWQCAQGRVLYVNLELDRPSALHRFRDVYAALGWAPTNIRNIDIWNLRGKSVPMDKLAPKLIRRSAKKNYIAVVIDPIYKVITGDENSADQMAAFCNSFDLVASQLGCAVIYCHHHSKGAQGSKRSMDRASGSGVFARDPDALIDMSQLNVTDDVLQARQSEVDWLQIQAWMNMYVPGWKQTLTPDEQAGPVAVCAWAQQHLTPQYYQSLLSIGEVTKQAAKTWTAWRLDGTLREFPKFDEKNLWFQYPLHCPDLTGSLNDLLVEGEFVNIYDKNDPKAQKVRANGRKNKLKKNKEQQLKKTQAMRDALEICEGEDIEPTRVNMLEIINDSGIFEKEITLNTLKNWTTNKAKWSPIRCDKETNYLYDTQSDKDIPLDWDGSELEP</sequence>
<dbReference type="RefSeq" id="WP_002562987.1">
    <property type="nucleotide sequence ID" value="NZ_KB822533.1"/>
</dbReference>
<dbReference type="GO" id="GO:0016817">
    <property type="term" value="F:hydrolase activity, acting on acid anhydrides"/>
    <property type="evidence" value="ECO:0007669"/>
    <property type="project" value="InterPro"/>
</dbReference>
<comment type="caution">
    <text evidence="2">The sequence shown here is derived from an EMBL/GenBank/DDBJ whole genome shotgun (WGS) entry which is preliminary data.</text>
</comment>
<dbReference type="CDD" id="cd01125">
    <property type="entry name" value="RepA_RSF1010_like"/>
    <property type="match status" value="1"/>
</dbReference>
<dbReference type="InterPro" id="IPR038724">
    <property type="entry name" value="RepA"/>
</dbReference>
<evidence type="ECO:0000313" key="3">
    <source>
        <dbReference type="Proteomes" id="UP000012651"/>
    </source>
</evidence>
<feature type="domain" description="Primase C-terminal 2" evidence="1">
    <location>
        <begin position="11"/>
        <end position="80"/>
    </location>
</feature>
<protein>
    <recommendedName>
        <fullName evidence="1">Primase C-terminal 2 domain-containing protein</fullName>
    </recommendedName>
</protein>
<organism evidence="2 3">
    <name type="scientific">Atopobium minutum 10063974</name>
    <dbReference type="NCBI Taxonomy" id="997872"/>
    <lineage>
        <taxon>Bacteria</taxon>
        <taxon>Bacillati</taxon>
        <taxon>Actinomycetota</taxon>
        <taxon>Coriobacteriia</taxon>
        <taxon>Coriobacteriales</taxon>
        <taxon>Atopobiaceae</taxon>
        <taxon>Atopobium</taxon>
    </lineage>
</organism>
<dbReference type="PATRIC" id="fig|997872.3.peg.212"/>
<proteinExistence type="predicted"/>
<dbReference type="HOGENOM" id="CLU_410934_0_0_11"/>
<keyword evidence="3" id="KW-1185">Reference proteome</keyword>
<evidence type="ECO:0000313" key="2">
    <source>
        <dbReference type="EMBL" id="EMZ42654.1"/>
    </source>
</evidence>
<dbReference type="InterPro" id="IPR027417">
    <property type="entry name" value="P-loop_NTPase"/>
</dbReference>